<dbReference type="InterPro" id="IPR000537">
    <property type="entry name" value="UbiA_prenyltransferase"/>
</dbReference>
<reference evidence="9" key="1">
    <citation type="journal article" date="2023" name="Science">
        <title>Genome structures resolve the early diversification of teleost fishes.</title>
        <authorList>
            <person name="Parey E."/>
            <person name="Louis A."/>
            <person name="Montfort J."/>
            <person name="Bouchez O."/>
            <person name="Roques C."/>
            <person name="Iampietro C."/>
            <person name="Lluch J."/>
            <person name="Castinel A."/>
            <person name="Donnadieu C."/>
            <person name="Desvignes T."/>
            <person name="Floi Bucao C."/>
            <person name="Jouanno E."/>
            <person name="Wen M."/>
            <person name="Mejri S."/>
            <person name="Dirks R."/>
            <person name="Jansen H."/>
            <person name="Henkel C."/>
            <person name="Chen W.J."/>
            <person name="Zahm M."/>
            <person name="Cabau C."/>
            <person name="Klopp C."/>
            <person name="Thompson A.W."/>
            <person name="Robinson-Rechavi M."/>
            <person name="Braasch I."/>
            <person name="Lecointre G."/>
            <person name="Bobe J."/>
            <person name="Postlethwait J.H."/>
            <person name="Berthelot C."/>
            <person name="Roest Crollius H."/>
            <person name="Guiguen Y."/>
        </authorList>
    </citation>
    <scope>NUCLEOTIDE SEQUENCE</scope>
    <source>
        <strain evidence="9">WJC10195</strain>
    </source>
</reference>
<feature type="domain" description="Sulfotransferase" evidence="8">
    <location>
        <begin position="421"/>
        <end position="477"/>
    </location>
</feature>
<evidence type="ECO:0000256" key="4">
    <source>
        <dbReference type="ARBA" id="ARBA00022989"/>
    </source>
</evidence>
<keyword evidence="3" id="KW-0812">Transmembrane</keyword>
<accession>A0A9Q1FN95</accession>
<evidence type="ECO:0000256" key="6">
    <source>
        <dbReference type="ARBA" id="ARBA00030253"/>
    </source>
</evidence>
<keyword evidence="10" id="KW-1185">Reference proteome</keyword>
<sequence>MHGKHRMISVSFKARGTLAGGAGFLPPSLCHIRHRASARTARSPPERRPAGFKLWGSAPAGALSAKVITQGPLSQLKRPHIWALLLGAFLYSWQFPHFNALSWNLREDYSRGGYRMMSVTHPALCRRVALRHSLALIGLSALGPALDLTTWTFPLVSLPINLYISYLAVRFYREADRASARNLFFCSPGRSRTAPPLHSPAPPPRSPAPPPHSPAPPCRANAPPTAHPIEYQNLGSGYPPQGSVSAPRSQRPPFRPGTAVPSDSSPSSRKSRHSKWIRFPGVYKRNESRRTGLVRTTGSFVTELREMFEHLPDSFSDFHALRRRFLLVDTYRGKETESAGKRTASGRAELMSKLLPRTQNWVDLESDYDEPSVRTASRDLLNNEIEVDRTEDWDEIRGEPRSPEPSAMSSFSNGSGSKKLPQAIIIGVKKGGTRALLEFLRVHPDIRAVGAEPHFFDRNYDNGLDWYRGSSSNTGACTRETLARRDRSEPSRVEILKGRIAVEAAGSRGSPVWRPPAPRPHPTPNNPTPPRRSKRDANSFEGLLTKDQNGQNSRLTKNNGSTCWERDGSAGSLIFALPLEPRTERLGARRDTGSLSFVRIGAFRSAERKGNRVSFNPTPHPPDAPQELAVWLPDGEGRGEERKIGGEERWRSRKEEVSAENLYYNAVPTAISSSSKETAPSLQKSIHLFLCPVTHRVTLAAYSSSPVKHNVTVSALWGLGVKRLALVSQQGFSSEGSMGQDRPAVISSYLLVF</sequence>
<evidence type="ECO:0000259" key="8">
    <source>
        <dbReference type="Pfam" id="PF00685"/>
    </source>
</evidence>
<dbReference type="GO" id="GO:0016020">
    <property type="term" value="C:membrane"/>
    <property type="evidence" value="ECO:0007669"/>
    <property type="project" value="UniProtKB-SubCell"/>
</dbReference>
<dbReference type="Proteomes" id="UP001152622">
    <property type="component" value="Chromosome 4"/>
</dbReference>
<dbReference type="PANTHER" id="PTHR43448:SF2">
    <property type="entry name" value="PROTOHEME IX FARNESYLTRANSFERASE, MITOCHONDRIAL"/>
    <property type="match status" value="1"/>
</dbReference>
<evidence type="ECO:0000256" key="2">
    <source>
        <dbReference type="ARBA" id="ARBA00022679"/>
    </source>
</evidence>
<feature type="compositionally biased region" description="Pro residues" evidence="7">
    <location>
        <begin position="197"/>
        <end position="217"/>
    </location>
</feature>
<dbReference type="Gene3D" id="3.40.50.300">
    <property type="entry name" value="P-loop containing nucleotide triphosphate hydrolases"/>
    <property type="match status" value="1"/>
</dbReference>
<dbReference type="OrthoDB" id="411451at2759"/>
<dbReference type="GO" id="GO:0008146">
    <property type="term" value="F:sulfotransferase activity"/>
    <property type="evidence" value="ECO:0007669"/>
    <property type="project" value="InterPro"/>
</dbReference>
<feature type="compositionally biased region" description="Basic and acidic residues" evidence="7">
    <location>
        <begin position="391"/>
        <end position="402"/>
    </location>
</feature>
<dbReference type="EMBL" id="JAINUF010000004">
    <property type="protein sequence ID" value="KAJ8363131.1"/>
    <property type="molecule type" value="Genomic_DNA"/>
</dbReference>
<keyword evidence="4" id="KW-1133">Transmembrane helix</keyword>
<feature type="compositionally biased region" description="Pro residues" evidence="7">
    <location>
        <begin position="513"/>
        <end position="530"/>
    </location>
</feature>
<dbReference type="SUPFAM" id="SSF52540">
    <property type="entry name" value="P-loop containing nucleoside triphosphate hydrolases"/>
    <property type="match status" value="1"/>
</dbReference>
<evidence type="ECO:0000256" key="7">
    <source>
        <dbReference type="SAM" id="MobiDB-lite"/>
    </source>
</evidence>
<feature type="compositionally biased region" description="Polar residues" evidence="7">
    <location>
        <begin position="546"/>
        <end position="562"/>
    </location>
</feature>
<feature type="region of interest" description="Disordered" evidence="7">
    <location>
        <begin position="469"/>
        <end position="490"/>
    </location>
</feature>
<dbReference type="InterPro" id="IPR027417">
    <property type="entry name" value="P-loop_NTPase"/>
</dbReference>
<name>A0A9Q1FN95_SYNKA</name>
<evidence type="ECO:0000256" key="3">
    <source>
        <dbReference type="ARBA" id="ARBA00022692"/>
    </source>
</evidence>
<dbReference type="GO" id="GO:0006784">
    <property type="term" value="P:heme A biosynthetic process"/>
    <property type="evidence" value="ECO:0007669"/>
    <property type="project" value="TreeGrafter"/>
</dbReference>
<keyword evidence="2" id="KW-0808">Transferase</keyword>
<dbReference type="Pfam" id="PF01040">
    <property type="entry name" value="UbiA"/>
    <property type="match status" value="1"/>
</dbReference>
<dbReference type="AlphaFoldDB" id="A0A9Q1FN95"/>
<dbReference type="GO" id="GO:0008495">
    <property type="term" value="F:protoheme IX farnesyltransferase activity"/>
    <property type="evidence" value="ECO:0007669"/>
    <property type="project" value="InterPro"/>
</dbReference>
<comment type="subcellular location">
    <subcellularLocation>
        <location evidence="1">Membrane</location>
        <topology evidence="1">Multi-pass membrane protein</topology>
    </subcellularLocation>
</comment>
<evidence type="ECO:0000313" key="10">
    <source>
        <dbReference type="Proteomes" id="UP001152622"/>
    </source>
</evidence>
<gene>
    <name evidence="9" type="ORF">SKAU_G00119620</name>
</gene>
<protein>
    <recommendedName>
        <fullName evidence="6">Heme O synthase</fullName>
    </recommendedName>
</protein>
<evidence type="ECO:0000256" key="5">
    <source>
        <dbReference type="ARBA" id="ARBA00023136"/>
    </source>
</evidence>
<feature type="region of interest" description="Disordered" evidence="7">
    <location>
        <begin position="191"/>
        <end position="273"/>
    </location>
</feature>
<feature type="compositionally biased region" description="Basic and acidic residues" evidence="7">
    <location>
        <begin position="481"/>
        <end position="490"/>
    </location>
</feature>
<dbReference type="Pfam" id="PF00685">
    <property type="entry name" value="Sulfotransfer_1"/>
    <property type="match status" value="1"/>
</dbReference>
<organism evidence="9 10">
    <name type="scientific">Synaphobranchus kaupii</name>
    <name type="common">Kaup's arrowtooth eel</name>
    <dbReference type="NCBI Taxonomy" id="118154"/>
    <lineage>
        <taxon>Eukaryota</taxon>
        <taxon>Metazoa</taxon>
        <taxon>Chordata</taxon>
        <taxon>Craniata</taxon>
        <taxon>Vertebrata</taxon>
        <taxon>Euteleostomi</taxon>
        <taxon>Actinopterygii</taxon>
        <taxon>Neopterygii</taxon>
        <taxon>Teleostei</taxon>
        <taxon>Anguilliformes</taxon>
        <taxon>Synaphobranchidae</taxon>
        <taxon>Synaphobranchus</taxon>
    </lineage>
</organism>
<dbReference type="PANTHER" id="PTHR43448">
    <property type="entry name" value="PROTOHEME IX FARNESYLTRANSFERASE, MITOCHONDRIAL"/>
    <property type="match status" value="1"/>
</dbReference>
<evidence type="ECO:0000313" key="9">
    <source>
        <dbReference type="EMBL" id="KAJ8363131.1"/>
    </source>
</evidence>
<feature type="region of interest" description="Disordered" evidence="7">
    <location>
        <begin position="506"/>
        <end position="563"/>
    </location>
</feature>
<proteinExistence type="predicted"/>
<dbReference type="InterPro" id="IPR000863">
    <property type="entry name" value="Sulfotransferase_dom"/>
</dbReference>
<dbReference type="InterPro" id="IPR006369">
    <property type="entry name" value="Protohaem_IX_farnesylTrfase"/>
</dbReference>
<comment type="caution">
    <text evidence="9">The sequence shown here is derived from an EMBL/GenBank/DDBJ whole genome shotgun (WGS) entry which is preliminary data.</text>
</comment>
<keyword evidence="5" id="KW-0472">Membrane</keyword>
<evidence type="ECO:0000256" key="1">
    <source>
        <dbReference type="ARBA" id="ARBA00004141"/>
    </source>
</evidence>
<dbReference type="GO" id="GO:0005739">
    <property type="term" value="C:mitochondrion"/>
    <property type="evidence" value="ECO:0007669"/>
    <property type="project" value="TreeGrafter"/>
</dbReference>
<feature type="compositionally biased region" description="Low complexity" evidence="7">
    <location>
        <begin position="406"/>
        <end position="417"/>
    </location>
</feature>
<feature type="region of interest" description="Disordered" evidence="7">
    <location>
        <begin position="391"/>
        <end position="417"/>
    </location>
</feature>